<proteinExistence type="predicted"/>
<organism evidence="2 3">
    <name type="scientific">Clostridium autoethanogenum</name>
    <dbReference type="NCBI Taxonomy" id="84023"/>
    <lineage>
        <taxon>Bacteria</taxon>
        <taxon>Bacillati</taxon>
        <taxon>Bacillota</taxon>
        <taxon>Clostridia</taxon>
        <taxon>Eubacteriales</taxon>
        <taxon>Clostridiaceae</taxon>
        <taxon>Clostridium</taxon>
    </lineage>
</organism>
<comment type="caution">
    <text evidence="2">The sequence shown here is derived from an EMBL/GenBank/DDBJ whole genome shotgun (WGS) entry which is preliminary data.</text>
</comment>
<evidence type="ECO:0000256" key="1">
    <source>
        <dbReference type="SAM" id="Phobius"/>
    </source>
</evidence>
<keyword evidence="1" id="KW-0472">Membrane</keyword>
<dbReference type="Proteomes" id="UP000277999">
    <property type="component" value="Unassembled WGS sequence"/>
</dbReference>
<dbReference type="AlphaFoldDB" id="A0A3M0SWJ2"/>
<keyword evidence="1" id="KW-0812">Transmembrane</keyword>
<accession>A0A3M0SWJ2</accession>
<sequence length="61" mass="7218">MHNKFNKIKQFISQNIEDILIFLGLFFILYATFLINYIAFLYILGFILLGIGVFLIKFPKK</sequence>
<name>A0A3M0SWJ2_9CLOT</name>
<keyword evidence="1" id="KW-1133">Transmembrane helix</keyword>
<dbReference type="EMBL" id="RFAQ01000010">
    <property type="protein sequence ID" value="RMD02750.1"/>
    <property type="molecule type" value="Genomic_DNA"/>
</dbReference>
<evidence type="ECO:0000313" key="3">
    <source>
        <dbReference type="Proteomes" id="UP000277999"/>
    </source>
</evidence>
<feature type="transmembrane region" description="Helical" evidence="1">
    <location>
        <begin position="37"/>
        <end position="56"/>
    </location>
</feature>
<protein>
    <submittedName>
        <fullName evidence="2">Uncharacterized protein</fullName>
    </submittedName>
</protein>
<reference evidence="2 3" key="1">
    <citation type="submission" date="2018-10" db="EMBL/GenBank/DDBJ databases">
        <title>Genome-centric metagenomics revealed C2 chemical producing, CO utilizing Clostridium with novel acetogenic gene cluster.</title>
        <authorList>
            <person name="Kang H."/>
            <person name="Park B."/>
            <person name="Choi I.G."/>
            <person name="Chang I.S."/>
        </authorList>
    </citation>
    <scope>NUCLEOTIDE SEQUENCE [LARGE SCALE GENOMIC DNA]</scope>
    <source>
        <strain evidence="2 3">H21-9</strain>
    </source>
</reference>
<gene>
    <name evidence="2" type="ORF">D9O40_05450</name>
</gene>
<evidence type="ECO:0000313" key="2">
    <source>
        <dbReference type="EMBL" id="RMD02750.1"/>
    </source>
</evidence>